<dbReference type="AlphaFoldDB" id="A0A2K1E3B3"/>
<dbReference type="Pfam" id="PF00132">
    <property type="entry name" value="Hexapep"/>
    <property type="match status" value="1"/>
</dbReference>
<proteinExistence type="predicted"/>
<protein>
    <submittedName>
        <fullName evidence="1">Transferase</fullName>
    </submittedName>
</protein>
<dbReference type="OrthoDB" id="9812571at2"/>
<keyword evidence="2" id="KW-1185">Reference proteome</keyword>
<accession>A0A2K1E3B3</accession>
<organism evidence="1 2">
    <name type="scientific">Hanstruepera neustonica</name>
    <dbReference type="NCBI Taxonomy" id="1445657"/>
    <lineage>
        <taxon>Bacteria</taxon>
        <taxon>Pseudomonadati</taxon>
        <taxon>Bacteroidota</taxon>
        <taxon>Flavobacteriia</taxon>
        <taxon>Flavobacteriales</taxon>
        <taxon>Flavobacteriaceae</taxon>
        <taxon>Hanstruepera</taxon>
    </lineage>
</organism>
<dbReference type="Proteomes" id="UP000236641">
    <property type="component" value="Unassembled WGS sequence"/>
</dbReference>
<evidence type="ECO:0000313" key="2">
    <source>
        <dbReference type="Proteomes" id="UP000236641"/>
    </source>
</evidence>
<dbReference type="CDD" id="cd04647">
    <property type="entry name" value="LbH_MAT_like"/>
    <property type="match status" value="1"/>
</dbReference>
<reference evidence="1 2" key="1">
    <citation type="submission" date="2018-01" db="EMBL/GenBank/DDBJ databases">
        <title>The draft genome of Hanstruepera neustonica JCM19743.</title>
        <authorList>
            <person name="He R.-H."/>
            <person name="Du Z.-J."/>
        </authorList>
    </citation>
    <scope>NUCLEOTIDE SEQUENCE [LARGE SCALE GENOMIC DNA]</scope>
    <source>
        <strain evidence="1 2">JCM19743</strain>
    </source>
</reference>
<dbReference type="InterPro" id="IPR011004">
    <property type="entry name" value="Trimer_LpxA-like_sf"/>
</dbReference>
<dbReference type="EMBL" id="POWF01000001">
    <property type="protein sequence ID" value="PNQ74772.1"/>
    <property type="molecule type" value="Genomic_DNA"/>
</dbReference>
<evidence type="ECO:0000313" key="1">
    <source>
        <dbReference type="EMBL" id="PNQ74772.1"/>
    </source>
</evidence>
<dbReference type="SUPFAM" id="SSF51161">
    <property type="entry name" value="Trimeric LpxA-like enzymes"/>
    <property type="match status" value="1"/>
</dbReference>
<dbReference type="InterPro" id="IPR001451">
    <property type="entry name" value="Hexapep"/>
</dbReference>
<dbReference type="GO" id="GO:0016740">
    <property type="term" value="F:transferase activity"/>
    <property type="evidence" value="ECO:0007669"/>
    <property type="project" value="UniProtKB-KW"/>
</dbReference>
<gene>
    <name evidence="1" type="ORF">C1T31_01130</name>
</gene>
<dbReference type="InterPro" id="IPR051159">
    <property type="entry name" value="Hexapeptide_acetyltransf"/>
</dbReference>
<dbReference type="Gene3D" id="2.160.10.10">
    <property type="entry name" value="Hexapeptide repeat proteins"/>
    <property type="match status" value="1"/>
</dbReference>
<comment type="caution">
    <text evidence="1">The sequence shown here is derived from an EMBL/GenBank/DDBJ whole genome shotgun (WGS) entry which is preliminary data.</text>
</comment>
<keyword evidence="1" id="KW-0808">Transferase</keyword>
<name>A0A2K1E3B3_9FLAO</name>
<sequence length="238" mass="25805">MKTYKIIEFFLSKIKKEKHTLSYPFSLREFLTIMSSKGTSAIRGVFLIKPFLKKSKGIVFAESGARIQFGHKIKAGSGLNLMKNSLINALSYDGVTIGDNFTLGKYAVIECTGVLRNVGSSLKIGNNVGINHYCFIGVRGDIEIGDNVIFGPRVNIFSENHNFEDIDVPIKNQGVTKGKTIVGNDVWIGANVSIMSGVKIGDGCVIAAGAVVTKDIPAFSIIGGVPAKIIKNRKENYE</sequence>
<dbReference type="PANTHER" id="PTHR23416">
    <property type="entry name" value="SIALIC ACID SYNTHASE-RELATED"/>
    <property type="match status" value="1"/>
</dbReference>